<feature type="transmembrane region" description="Helical" evidence="1">
    <location>
        <begin position="746"/>
        <end position="770"/>
    </location>
</feature>
<evidence type="ECO:0000256" key="1">
    <source>
        <dbReference type="SAM" id="Phobius"/>
    </source>
</evidence>
<evidence type="ECO:0000313" key="2">
    <source>
        <dbReference type="EMBL" id="OFC71935.1"/>
    </source>
</evidence>
<feature type="transmembrane region" description="Helical" evidence="1">
    <location>
        <begin position="808"/>
        <end position="826"/>
    </location>
</feature>
<keyword evidence="1" id="KW-1133">Transmembrane helix</keyword>
<feature type="transmembrane region" description="Helical" evidence="1">
    <location>
        <begin position="776"/>
        <end position="796"/>
    </location>
</feature>
<comment type="caution">
    <text evidence="2">The sequence shown here is derived from an EMBL/GenBank/DDBJ whole genome shotgun (WGS) entry which is preliminary data.</text>
</comment>
<feature type="transmembrane region" description="Helical" evidence="1">
    <location>
        <begin position="838"/>
        <end position="855"/>
    </location>
</feature>
<dbReference type="RefSeq" id="WP_070123985.1">
    <property type="nucleotide sequence ID" value="NZ_MDHN01000009.1"/>
</dbReference>
<accession>A0A1E7ZEJ0</accession>
<protein>
    <recommendedName>
        <fullName evidence="4">Cache domain-containing protein</fullName>
    </recommendedName>
</protein>
<feature type="transmembrane region" description="Helical" evidence="1">
    <location>
        <begin position="1469"/>
        <end position="1491"/>
    </location>
</feature>
<feature type="transmembrane region" description="Helical" evidence="1">
    <location>
        <begin position="329"/>
        <end position="348"/>
    </location>
</feature>
<sequence length="1529" mass="175166">MTPLKRNLSRLIFIILVLLVGSVIFGVIYFLKMERNEDVLNTLYFRELQQIEGTIARTLQKVEKTSDYSLPNKFNIENVELKDVEKKSTSAIRSLSTSANELRDLQVLDVSVEVGFEDKYKNRYEIEKTNSQFAFFIPSYDKAIFEQSVYYGANTKLKLTLQSSIQYVLSQRLNRFQTVALVEDSGEVKSVVNNATKLVNDPELFFKDIGNLVPELYANGSEKNIDEAVSDRVRLSGTRYNDVQFDDTTYRIYLHPLTSKGKSVEGKYYYLVGAVKKKLITSQKLKLPPDMLMWLILALLFLIAIIPLLKLRFISETYSIQPGDKSQIVLGLIVAVGIVTIGLSQQLFQDYLIEVKEKQLKTIYRDMRQDVTKEVKQVLGITRRLAIAREQPTEEHPLLGPLTYKKNNLKSWGEFLRDKYNYIPEQYLLIPALNIVNAYGFLGTCFNHNKIIDRTKKEKIKPDIKLENTVYTSFLSTQLLGNSVEGRKNCSFLEALSSLGADGKVVKDKLTPFLYLSEKLVNTSLLDLSDREYFKAAMREEYWSMKLDGIDMQNVFMERIFNIEDGRRNLMFTIPPIKRSHEEIESGQDEVKMHFAGTRLSSLVDRILPKHFGFAVIDEQGDVIFHSDDSLSLVENFFIETSQNALLRAATTSISNQSVPVNLEYKGVPHKAVVGSLLEPSASNNAPWHLVVFFDPTELQTINMVMVFTTVFIFLLTIIPGFIIFRYLTIQRFWQDLCYYNRHKQMCYLGGTILTFATGLFIISLMGIVVSLVGRLLLWSVMSAVLASLVIYCWQLRYNMYYWWRQPLIAFTGLCIPVLLAVFISWREFYTIIPENQISALIGIVLLISACSILLKRSQCKLWESPLINFLCAKLLLSLCLLALTIIFLFRSWQFGIVICLGLVLWWVISRKNKNASRPESTFSREKTRFSTSYVWFLASLFYFAGSVPASIITFSAHDYLLSRQAQFEEQALKSEISKKDEVFASYIRFLTGDACETQTMTGRIAYSKEKSLCDISLGNTFKSLANKFYALGSVAESRKRPDWVQIQNEATNYKGNSTDRLFNYLFGAMLGETEFISQLTLAAKKDLMKTDQPFISQLRYRADLFLIEPLTTSGGVMIVTLMFLGVPFGLYLTVRQLIVRRLMGEHILDQYRLGDLDRGEFSYPSEFPQLNFHKLKIDGHSQLILNATRLKGEMELLRNSEKNNSYVLFERKVFRIVDCLDKFYSTDEHANVFYFSERIKKCVGKSVGKHMVVAVSALEQLSLNPEAKKDALDLLFELHLNKQVLLVIVSETAPLYRMLNPNAYQYGSVAEVNIDEKTEWATLFSEFDKYYAWSPVHKSLPLNPFDVNELLSYECAAWPEITSVLPQFDSERLREPEQIIEFMLVHAGPLYRRKWEECTIKEKIILWRMAHGATINPQSAVTIERLVRRCYLYRDKGWHLINESFRQFVLTAEPESVMKSWMDNTSTGVWSIIRIPIFAILLVLMAAFIYSSGSSLDSLLGIATAALGLIPLMIKNLSLLKGGGSDIE</sequence>
<dbReference type="OrthoDB" id="7481928at2"/>
<feature type="transmembrane region" description="Helical" evidence="1">
    <location>
        <begin position="704"/>
        <end position="725"/>
    </location>
</feature>
<keyword evidence="1" id="KW-0472">Membrane</keyword>
<name>A0A1E7ZEJ0_9ALTE</name>
<reference evidence="2 3" key="1">
    <citation type="submission" date="2016-08" db="EMBL/GenBank/DDBJ databases">
        <authorList>
            <person name="Seilhamer J.J."/>
        </authorList>
    </citation>
    <scope>NUCLEOTIDE SEQUENCE [LARGE SCALE GENOMIC DNA]</scope>
    <source>
        <strain evidence="2 3">KCTC 42603</strain>
    </source>
</reference>
<feature type="transmembrane region" description="Helical" evidence="1">
    <location>
        <begin position="1115"/>
        <end position="1135"/>
    </location>
</feature>
<feature type="transmembrane region" description="Helical" evidence="1">
    <location>
        <begin position="867"/>
        <end position="887"/>
    </location>
</feature>
<dbReference type="Proteomes" id="UP000175691">
    <property type="component" value="Unassembled WGS sequence"/>
</dbReference>
<gene>
    <name evidence="2" type="ORF">BFC18_05705</name>
</gene>
<dbReference type="STRING" id="1656094.BFC18_05705"/>
<feature type="transmembrane region" description="Helical" evidence="1">
    <location>
        <begin position="12"/>
        <end position="31"/>
    </location>
</feature>
<keyword evidence="3" id="KW-1185">Reference proteome</keyword>
<organism evidence="2 3">
    <name type="scientific">Alteromonas confluentis</name>
    <dbReference type="NCBI Taxonomy" id="1656094"/>
    <lineage>
        <taxon>Bacteria</taxon>
        <taxon>Pseudomonadati</taxon>
        <taxon>Pseudomonadota</taxon>
        <taxon>Gammaproteobacteria</taxon>
        <taxon>Alteromonadales</taxon>
        <taxon>Alteromonadaceae</taxon>
        <taxon>Alteromonas/Salinimonas group</taxon>
        <taxon>Alteromonas</taxon>
    </lineage>
</organism>
<keyword evidence="1" id="KW-0812">Transmembrane</keyword>
<feature type="transmembrane region" description="Helical" evidence="1">
    <location>
        <begin position="893"/>
        <end position="909"/>
    </location>
</feature>
<feature type="transmembrane region" description="Helical" evidence="1">
    <location>
        <begin position="291"/>
        <end position="309"/>
    </location>
</feature>
<dbReference type="EMBL" id="MDHN01000009">
    <property type="protein sequence ID" value="OFC71935.1"/>
    <property type="molecule type" value="Genomic_DNA"/>
</dbReference>
<evidence type="ECO:0008006" key="4">
    <source>
        <dbReference type="Google" id="ProtNLM"/>
    </source>
</evidence>
<evidence type="ECO:0000313" key="3">
    <source>
        <dbReference type="Proteomes" id="UP000175691"/>
    </source>
</evidence>
<feature type="transmembrane region" description="Helical" evidence="1">
    <location>
        <begin position="934"/>
        <end position="955"/>
    </location>
</feature>
<proteinExistence type="predicted"/>
<feature type="transmembrane region" description="Helical" evidence="1">
    <location>
        <begin position="1497"/>
        <end position="1515"/>
    </location>
</feature>